<dbReference type="Pfam" id="PF01585">
    <property type="entry name" value="G-patch"/>
    <property type="match status" value="1"/>
</dbReference>
<dbReference type="GO" id="GO:0003676">
    <property type="term" value="F:nucleic acid binding"/>
    <property type="evidence" value="ECO:0007669"/>
    <property type="project" value="InterPro"/>
</dbReference>
<feature type="domain" description="G-patch" evidence="2">
    <location>
        <begin position="111"/>
        <end position="150"/>
    </location>
</feature>
<dbReference type="Pfam" id="PF13821">
    <property type="entry name" value="DUF4187"/>
    <property type="match status" value="1"/>
</dbReference>
<dbReference type="GeneID" id="120261598"/>
<keyword evidence="4" id="KW-1185">Reference proteome</keyword>
<dbReference type="PANTHER" id="PTHR21032:SF0">
    <property type="entry name" value="G PATCH DOMAIN-CONTAINING PROTEIN 11"/>
    <property type="match status" value="1"/>
</dbReference>
<dbReference type="InterPro" id="IPR000467">
    <property type="entry name" value="G_patch_dom"/>
</dbReference>
<dbReference type="RefSeq" id="XP_039125476.1">
    <property type="nucleotide sequence ID" value="XM_039269542.1"/>
</dbReference>
<dbReference type="SMART" id="SM00443">
    <property type="entry name" value="G_patch"/>
    <property type="match status" value="1"/>
</dbReference>
<dbReference type="InterPro" id="IPR039249">
    <property type="entry name" value="GPATCH11"/>
</dbReference>
<evidence type="ECO:0000259" key="2">
    <source>
        <dbReference type="SMART" id="SM00443"/>
    </source>
</evidence>
<evidence type="ECO:0000259" key="3">
    <source>
        <dbReference type="SMART" id="SM01173"/>
    </source>
</evidence>
<name>A0AB40BFU4_DIOCR</name>
<feature type="domain" description="DUF4187" evidence="3">
    <location>
        <begin position="216"/>
        <end position="270"/>
    </location>
</feature>
<evidence type="ECO:0000313" key="5">
    <source>
        <dbReference type="RefSeq" id="XP_039125476.1"/>
    </source>
</evidence>
<proteinExistence type="predicted"/>
<accession>A0AB40BFU4</accession>
<gene>
    <name evidence="5" type="primary">LOC120261598</name>
</gene>
<dbReference type="GO" id="GO:0000776">
    <property type="term" value="C:kinetochore"/>
    <property type="evidence" value="ECO:0007669"/>
    <property type="project" value="TreeGrafter"/>
</dbReference>
<organism evidence="4 5">
    <name type="scientific">Dioscorea cayennensis subsp. rotundata</name>
    <name type="common">White Guinea yam</name>
    <name type="synonym">Dioscorea rotundata</name>
    <dbReference type="NCBI Taxonomy" id="55577"/>
    <lineage>
        <taxon>Eukaryota</taxon>
        <taxon>Viridiplantae</taxon>
        <taxon>Streptophyta</taxon>
        <taxon>Embryophyta</taxon>
        <taxon>Tracheophyta</taxon>
        <taxon>Spermatophyta</taxon>
        <taxon>Magnoliopsida</taxon>
        <taxon>Liliopsida</taxon>
        <taxon>Dioscoreales</taxon>
        <taxon>Dioscoreaceae</taxon>
        <taxon>Dioscorea</taxon>
    </lineage>
</organism>
<feature type="compositionally biased region" description="Acidic residues" evidence="1">
    <location>
        <begin position="213"/>
        <end position="228"/>
    </location>
</feature>
<dbReference type="AlphaFoldDB" id="A0AB40BFU4"/>
<feature type="compositionally biased region" description="Basic and acidic residues" evidence="1">
    <location>
        <begin position="71"/>
        <end position="105"/>
    </location>
</feature>
<dbReference type="Proteomes" id="UP001515500">
    <property type="component" value="Chromosome 5"/>
</dbReference>
<sequence length="270" mass="31589">MRATRPIKKKPRSVLGLFGNMTTQTGSKRSRASMAARDGEEEDYMGDISAFLPADDPQTKKIASCKNRQPPHPEKPKLPKSLPWKERRRLEKERRQREEDEKTRAALEVAIPETNVGFKMLRRMGYRPEEGRAEPVGIEIRRAREGIGVGEEKKRKEREVVERKRIIEEEMESDFGCRRRLEWRSRRVAGDYRKAEAALAQLENREVEPVKEDEGEDQEEEEEQQITEEDLHGLLLKLRDEYLYCLYCGCKYESMETMLNDCPGPHEEDH</sequence>
<reference evidence="5" key="1">
    <citation type="submission" date="2025-08" db="UniProtKB">
        <authorList>
            <consortium name="RefSeq"/>
        </authorList>
    </citation>
    <scope>IDENTIFICATION</scope>
</reference>
<evidence type="ECO:0000313" key="4">
    <source>
        <dbReference type="Proteomes" id="UP001515500"/>
    </source>
</evidence>
<feature type="region of interest" description="Disordered" evidence="1">
    <location>
        <begin position="18"/>
        <end position="105"/>
    </location>
</feature>
<evidence type="ECO:0000256" key="1">
    <source>
        <dbReference type="SAM" id="MobiDB-lite"/>
    </source>
</evidence>
<dbReference type="PANTHER" id="PTHR21032">
    <property type="entry name" value="G PATCH DOMAIN-CONTAINING PROTEIN 11"/>
    <property type="match status" value="1"/>
</dbReference>
<dbReference type="SMART" id="SM01173">
    <property type="entry name" value="DUF4187"/>
    <property type="match status" value="1"/>
</dbReference>
<feature type="compositionally biased region" description="Basic and acidic residues" evidence="1">
    <location>
        <begin position="203"/>
        <end position="212"/>
    </location>
</feature>
<dbReference type="InterPro" id="IPR025239">
    <property type="entry name" value="DUF4187"/>
</dbReference>
<protein>
    <submittedName>
        <fullName evidence="5">G patch domain-containing protein 11-like</fullName>
    </submittedName>
</protein>
<feature type="region of interest" description="Disordered" evidence="1">
    <location>
        <begin position="203"/>
        <end position="228"/>
    </location>
</feature>